<dbReference type="EMBL" id="CP042305">
    <property type="protein sequence ID" value="QDZ16806.1"/>
    <property type="molecule type" value="Genomic_DNA"/>
</dbReference>
<evidence type="ECO:0000313" key="2">
    <source>
        <dbReference type="EMBL" id="QDZ16806.1"/>
    </source>
</evidence>
<feature type="transmembrane region" description="Helical" evidence="1">
    <location>
        <begin position="153"/>
        <end position="175"/>
    </location>
</feature>
<evidence type="ECO:0000256" key="1">
    <source>
        <dbReference type="SAM" id="Phobius"/>
    </source>
</evidence>
<keyword evidence="3" id="KW-1185">Reference proteome</keyword>
<keyword evidence="1" id="KW-0472">Membrane</keyword>
<dbReference type="KEGG" id="huw:FPZ11_09885"/>
<dbReference type="Proteomes" id="UP000320216">
    <property type="component" value="Chromosome"/>
</dbReference>
<accession>A0A5B8M8R8</accession>
<dbReference type="OrthoDB" id="4878571at2"/>
<proteinExistence type="predicted"/>
<dbReference type="AlphaFoldDB" id="A0A5B8M8R8"/>
<keyword evidence="1" id="KW-1133">Transmembrane helix</keyword>
<protein>
    <submittedName>
        <fullName evidence="2">Uncharacterized protein</fullName>
    </submittedName>
</protein>
<gene>
    <name evidence="2" type="ORF">FPZ11_09885</name>
</gene>
<feature type="transmembrane region" description="Helical" evidence="1">
    <location>
        <begin position="12"/>
        <end position="32"/>
    </location>
</feature>
<feature type="transmembrane region" description="Helical" evidence="1">
    <location>
        <begin position="129"/>
        <end position="147"/>
    </location>
</feature>
<evidence type="ECO:0000313" key="3">
    <source>
        <dbReference type="Proteomes" id="UP000320216"/>
    </source>
</evidence>
<name>A0A5B8M8R8_9MICO</name>
<keyword evidence="1" id="KW-0812">Transmembrane</keyword>
<feature type="transmembrane region" description="Helical" evidence="1">
    <location>
        <begin position="74"/>
        <end position="97"/>
    </location>
</feature>
<reference evidence="2 3" key="1">
    <citation type="submission" date="2019-07" db="EMBL/GenBank/DDBJ databases">
        <title>Full genome sequence of Humibacter sp. WJ7-1.</title>
        <authorList>
            <person name="Im W.-T."/>
        </authorList>
    </citation>
    <scope>NUCLEOTIDE SEQUENCE [LARGE SCALE GENOMIC DNA]</scope>
    <source>
        <strain evidence="2 3">WJ7-1</strain>
    </source>
</reference>
<feature type="transmembrane region" description="Helical" evidence="1">
    <location>
        <begin position="44"/>
        <end position="62"/>
    </location>
</feature>
<sequence length="193" mass="20460">MVRSQTRNTVSLSIQLLSNALIIVAVVVFVGYRQLTWRAIDPGRMWRLPVILGIVGLATLSGTTKLQALTGVDVAVLLIELGVSVGLGALMGAIAIIRPLSDDGVRLYREAHANDKRPSASPVTLETRTGWLGMVLWLVLIAVRVGIDVLAGMAGSALAASTGVILLMVAANRIARVAVIMYRASRVTTPARV</sequence>
<organism evidence="2 3">
    <name type="scientific">Humibacter ginsenosidimutans</name>
    <dbReference type="NCBI Taxonomy" id="2599293"/>
    <lineage>
        <taxon>Bacteria</taxon>
        <taxon>Bacillati</taxon>
        <taxon>Actinomycetota</taxon>
        <taxon>Actinomycetes</taxon>
        <taxon>Micrococcales</taxon>
        <taxon>Microbacteriaceae</taxon>
        <taxon>Humibacter</taxon>
    </lineage>
</organism>